<evidence type="ECO:0000313" key="1">
    <source>
        <dbReference type="EMBL" id="KAH3782082.1"/>
    </source>
</evidence>
<keyword evidence="2" id="KW-1185">Reference proteome</keyword>
<gene>
    <name evidence="1" type="ORF">DPMN_159993</name>
</gene>
<comment type="caution">
    <text evidence="1">The sequence shown here is derived from an EMBL/GenBank/DDBJ whole genome shotgun (WGS) entry which is preliminary data.</text>
</comment>
<dbReference type="Proteomes" id="UP000828390">
    <property type="component" value="Unassembled WGS sequence"/>
</dbReference>
<evidence type="ECO:0000313" key="2">
    <source>
        <dbReference type="Proteomes" id="UP000828390"/>
    </source>
</evidence>
<dbReference type="AlphaFoldDB" id="A0A9D4EKP3"/>
<organism evidence="1 2">
    <name type="scientific">Dreissena polymorpha</name>
    <name type="common">Zebra mussel</name>
    <name type="synonym">Mytilus polymorpha</name>
    <dbReference type="NCBI Taxonomy" id="45954"/>
    <lineage>
        <taxon>Eukaryota</taxon>
        <taxon>Metazoa</taxon>
        <taxon>Spiralia</taxon>
        <taxon>Lophotrochozoa</taxon>
        <taxon>Mollusca</taxon>
        <taxon>Bivalvia</taxon>
        <taxon>Autobranchia</taxon>
        <taxon>Heteroconchia</taxon>
        <taxon>Euheterodonta</taxon>
        <taxon>Imparidentia</taxon>
        <taxon>Neoheterodontei</taxon>
        <taxon>Myida</taxon>
        <taxon>Dreissenoidea</taxon>
        <taxon>Dreissenidae</taxon>
        <taxon>Dreissena</taxon>
    </lineage>
</organism>
<accession>A0A9D4EKP3</accession>
<reference evidence="1" key="2">
    <citation type="submission" date="2020-11" db="EMBL/GenBank/DDBJ databases">
        <authorList>
            <person name="McCartney M.A."/>
            <person name="Auch B."/>
            <person name="Kono T."/>
            <person name="Mallez S."/>
            <person name="Becker A."/>
            <person name="Gohl D.M."/>
            <person name="Silverstein K.A.T."/>
            <person name="Koren S."/>
            <person name="Bechman K.B."/>
            <person name="Herman A."/>
            <person name="Abrahante J.E."/>
            <person name="Garbe J."/>
        </authorList>
    </citation>
    <scope>NUCLEOTIDE SEQUENCE</scope>
    <source>
        <strain evidence="1">Duluth1</strain>
        <tissue evidence="1">Whole animal</tissue>
    </source>
</reference>
<sequence>MFNENRMRVIVGRIVTRHLQWFKDNFKETPHIVHDHILQSTRKPYQLGRLKRGSIFNTGCDWDLRKAAEVCSGC</sequence>
<name>A0A9D4EKP3_DREPO</name>
<proteinExistence type="predicted"/>
<protein>
    <submittedName>
        <fullName evidence="1">Uncharacterized protein</fullName>
    </submittedName>
</protein>
<dbReference type="EMBL" id="JAIWYP010000008">
    <property type="protein sequence ID" value="KAH3782082.1"/>
    <property type="molecule type" value="Genomic_DNA"/>
</dbReference>
<reference evidence="1" key="1">
    <citation type="journal article" date="2019" name="bioRxiv">
        <title>The Genome of the Zebra Mussel, Dreissena polymorpha: A Resource for Invasive Species Research.</title>
        <authorList>
            <person name="McCartney M.A."/>
            <person name="Auch B."/>
            <person name="Kono T."/>
            <person name="Mallez S."/>
            <person name="Zhang Y."/>
            <person name="Obille A."/>
            <person name="Becker A."/>
            <person name="Abrahante J.E."/>
            <person name="Garbe J."/>
            <person name="Badalamenti J.P."/>
            <person name="Herman A."/>
            <person name="Mangelson H."/>
            <person name="Liachko I."/>
            <person name="Sullivan S."/>
            <person name="Sone E.D."/>
            <person name="Koren S."/>
            <person name="Silverstein K.A.T."/>
            <person name="Beckman K.B."/>
            <person name="Gohl D.M."/>
        </authorList>
    </citation>
    <scope>NUCLEOTIDE SEQUENCE</scope>
    <source>
        <strain evidence="1">Duluth1</strain>
        <tissue evidence="1">Whole animal</tissue>
    </source>
</reference>